<dbReference type="RefSeq" id="XP_013165934.1">
    <property type="nucleotide sequence ID" value="XM_013310480.1"/>
</dbReference>
<accession>A0A194QE43</accession>
<dbReference type="InterPro" id="IPR008952">
    <property type="entry name" value="Tetraspanin_EC2_sf"/>
</dbReference>
<name>A0A194QE43_PAPXU</name>
<dbReference type="PANTHER" id="PTHR19282:SF551">
    <property type="entry name" value="RE08073P-RELATED"/>
    <property type="match status" value="1"/>
</dbReference>
<reference evidence="9" key="2">
    <citation type="submission" date="2025-04" db="UniProtKB">
        <authorList>
            <consortium name="RefSeq"/>
        </authorList>
    </citation>
    <scope>IDENTIFICATION</scope>
</reference>
<feature type="transmembrane region" description="Helical" evidence="6">
    <location>
        <begin position="12"/>
        <end position="36"/>
    </location>
</feature>
<evidence type="ECO:0000256" key="4">
    <source>
        <dbReference type="ARBA" id="ARBA00022989"/>
    </source>
</evidence>
<keyword evidence="5 6" id="KW-0472">Membrane</keyword>
<dbReference type="KEGG" id="pxu:106116600"/>
<dbReference type="PANTHER" id="PTHR19282">
    <property type="entry name" value="TETRASPANIN"/>
    <property type="match status" value="1"/>
</dbReference>
<dbReference type="PROSITE" id="PS51257">
    <property type="entry name" value="PROKAR_LIPOPROTEIN"/>
    <property type="match status" value="1"/>
</dbReference>
<proteinExistence type="inferred from homology"/>
<dbReference type="PIRSF" id="PIRSF002419">
    <property type="entry name" value="Tetraspanin"/>
    <property type="match status" value="1"/>
</dbReference>
<dbReference type="GO" id="GO:0005886">
    <property type="term" value="C:plasma membrane"/>
    <property type="evidence" value="ECO:0007669"/>
    <property type="project" value="TreeGrafter"/>
</dbReference>
<dbReference type="Gene3D" id="1.10.1450.10">
    <property type="entry name" value="Tetraspanin"/>
    <property type="match status" value="1"/>
</dbReference>
<keyword evidence="4 6" id="KW-1133">Transmembrane helix</keyword>
<keyword evidence="8" id="KW-1185">Reference proteome</keyword>
<evidence type="ECO:0000256" key="3">
    <source>
        <dbReference type="ARBA" id="ARBA00022692"/>
    </source>
</evidence>
<dbReference type="InterPro" id="IPR018499">
    <property type="entry name" value="Tetraspanin/Peripherin"/>
</dbReference>
<feature type="transmembrane region" description="Helical" evidence="6">
    <location>
        <begin position="48"/>
        <end position="72"/>
    </location>
</feature>
<organism evidence="7 8">
    <name type="scientific">Papilio xuthus</name>
    <name type="common">Asian swallowtail butterfly</name>
    <dbReference type="NCBI Taxonomy" id="66420"/>
    <lineage>
        <taxon>Eukaryota</taxon>
        <taxon>Metazoa</taxon>
        <taxon>Ecdysozoa</taxon>
        <taxon>Arthropoda</taxon>
        <taxon>Hexapoda</taxon>
        <taxon>Insecta</taxon>
        <taxon>Pterygota</taxon>
        <taxon>Neoptera</taxon>
        <taxon>Endopterygota</taxon>
        <taxon>Lepidoptera</taxon>
        <taxon>Glossata</taxon>
        <taxon>Ditrysia</taxon>
        <taxon>Papilionoidea</taxon>
        <taxon>Papilionidae</taxon>
        <taxon>Papilioninae</taxon>
        <taxon>Papilio</taxon>
    </lineage>
</organism>
<evidence type="ECO:0000313" key="7">
    <source>
        <dbReference type="EMBL" id="KPJ03747.1"/>
    </source>
</evidence>
<dbReference type="Pfam" id="PF00335">
    <property type="entry name" value="Tetraspanin"/>
    <property type="match status" value="1"/>
</dbReference>
<evidence type="ECO:0000313" key="9">
    <source>
        <dbReference type="RefSeq" id="XP_013165934.1"/>
    </source>
</evidence>
<comment type="subcellular location">
    <subcellularLocation>
        <location evidence="1 6">Membrane</location>
        <topology evidence="1 6">Multi-pass membrane protein</topology>
    </subcellularLocation>
</comment>
<gene>
    <name evidence="9" type="primary">LOC106116600</name>
    <name evidence="7" type="ORF">RR46_04359</name>
</gene>
<feature type="transmembrane region" description="Helical" evidence="6">
    <location>
        <begin position="234"/>
        <end position="256"/>
    </location>
</feature>
<keyword evidence="3 6" id="KW-0812">Transmembrane</keyword>
<dbReference type="AlphaFoldDB" id="A0A194QE43"/>
<evidence type="ECO:0000256" key="2">
    <source>
        <dbReference type="ARBA" id="ARBA00006840"/>
    </source>
</evidence>
<dbReference type="OrthoDB" id="10016273at2759"/>
<sequence length="266" mass="27522">MGMSRCYALMKCLLILFNIIFLVVGLGACAFSGWALWEGAGGVGAGRAGLSCVAVWGAVLALGAVGTLRGVCGAGHAAALRGGLALLALACAAEAAAAAWGAAHAPQLRQALRDRLRDTITHDYGLVHSHTHMLDVIQHELQCCGAESVRDWQEAAWAGGDVAEPSPRGSLDLSVSAPASYYWVPTSCCATDDPFECETSRRIATASRGSPGLYTVACAPRVLAELARVARAPLGIAAALLAAHVLALLLALAIAARPQHDTRYKA</sequence>
<dbReference type="SUPFAM" id="SSF48652">
    <property type="entry name" value="Tetraspanin"/>
    <property type="match status" value="1"/>
</dbReference>
<protein>
    <recommendedName>
        <fullName evidence="6">Tetraspanin</fullName>
    </recommendedName>
</protein>
<evidence type="ECO:0000256" key="1">
    <source>
        <dbReference type="ARBA" id="ARBA00004141"/>
    </source>
</evidence>
<evidence type="ECO:0000313" key="8">
    <source>
        <dbReference type="Proteomes" id="UP000053268"/>
    </source>
</evidence>
<dbReference type="Proteomes" id="UP000694872">
    <property type="component" value="Unplaced"/>
</dbReference>
<dbReference type="STRING" id="66420.A0A194QE43"/>
<evidence type="ECO:0000256" key="6">
    <source>
        <dbReference type="RuleBase" id="RU361218"/>
    </source>
</evidence>
<feature type="transmembrane region" description="Helical" evidence="6">
    <location>
        <begin position="84"/>
        <end position="103"/>
    </location>
</feature>
<dbReference type="GeneID" id="106116600"/>
<comment type="similarity">
    <text evidence="2 6">Belongs to the tetraspanin (TM4SF) family.</text>
</comment>
<dbReference type="EMBL" id="KQ459144">
    <property type="protein sequence ID" value="KPJ03747.1"/>
    <property type="molecule type" value="Genomic_DNA"/>
</dbReference>
<dbReference type="Proteomes" id="UP000053268">
    <property type="component" value="Unassembled WGS sequence"/>
</dbReference>
<reference evidence="7 8" key="1">
    <citation type="journal article" date="2015" name="Nat. Commun.">
        <title>Outbred genome sequencing and CRISPR/Cas9 gene editing in butterflies.</title>
        <authorList>
            <person name="Li X."/>
            <person name="Fan D."/>
            <person name="Zhang W."/>
            <person name="Liu G."/>
            <person name="Zhang L."/>
            <person name="Zhao L."/>
            <person name="Fang X."/>
            <person name="Chen L."/>
            <person name="Dong Y."/>
            <person name="Chen Y."/>
            <person name="Ding Y."/>
            <person name="Zhao R."/>
            <person name="Feng M."/>
            <person name="Zhu Y."/>
            <person name="Feng Y."/>
            <person name="Jiang X."/>
            <person name="Zhu D."/>
            <person name="Xiang H."/>
            <person name="Feng X."/>
            <person name="Li S."/>
            <person name="Wang J."/>
            <person name="Zhang G."/>
            <person name="Kronforst M.R."/>
            <person name="Wang W."/>
        </authorList>
    </citation>
    <scope>NUCLEOTIDE SEQUENCE [LARGE SCALE GENOMIC DNA]</scope>
    <source>
        <strain evidence="7">Ya'a_city_454_Px</strain>
        <tissue evidence="7">Whole body</tissue>
    </source>
</reference>
<evidence type="ECO:0000256" key="5">
    <source>
        <dbReference type="ARBA" id="ARBA00023136"/>
    </source>
</evidence>
<dbReference type="InterPro" id="IPR000301">
    <property type="entry name" value="Tetraspanin_animals"/>
</dbReference>